<sequence length="176" mass="19059">MRSALYSLVLSLLLLGMATTLVLGSALPSAGLVARSPHPSPYPILEARAPSPSSYLTKRGPREKRKQTLLSPQEQLNRKLCPQGMAVCPILPQSAALRMSAPMSTTLMKWMEEGYECTDFEDFFSCGGCGTVDIKHDCTMIPNALGVSCEQGSCRVYSCKSGFHLADDGKTCVRSH</sequence>
<dbReference type="AlphaFoldDB" id="A0A4R0R9Q2"/>
<dbReference type="PANTHER" id="PTHR35192">
    <property type="entry name" value="PROTEIN, PUTATIVE-RELATED"/>
    <property type="match status" value="1"/>
</dbReference>
<keyword evidence="2" id="KW-0732">Signal</keyword>
<protein>
    <recommendedName>
        <fullName evidence="3">Protein CPL1-like domain-containing protein</fullName>
    </recommendedName>
</protein>
<dbReference type="Proteomes" id="UP000292702">
    <property type="component" value="Unassembled WGS sequence"/>
</dbReference>
<dbReference type="Pfam" id="PF21671">
    <property type="entry name" value="CPL1-like"/>
    <property type="match status" value="1"/>
</dbReference>
<accession>A0A4R0R9Q2</accession>
<evidence type="ECO:0000313" key="5">
    <source>
        <dbReference type="Proteomes" id="UP000292702"/>
    </source>
</evidence>
<organism evidence="4 5">
    <name type="scientific">Steccherinum ochraceum</name>
    <dbReference type="NCBI Taxonomy" id="92696"/>
    <lineage>
        <taxon>Eukaryota</taxon>
        <taxon>Fungi</taxon>
        <taxon>Dikarya</taxon>
        <taxon>Basidiomycota</taxon>
        <taxon>Agaricomycotina</taxon>
        <taxon>Agaricomycetes</taxon>
        <taxon>Polyporales</taxon>
        <taxon>Steccherinaceae</taxon>
        <taxon>Steccherinum</taxon>
    </lineage>
</organism>
<feature type="domain" description="Protein CPL1-like" evidence="3">
    <location>
        <begin position="115"/>
        <end position="173"/>
    </location>
</feature>
<keyword evidence="5" id="KW-1185">Reference proteome</keyword>
<dbReference type="PANTHER" id="PTHR35192:SF2">
    <property type="entry name" value="APPLE DOMAIN-CONTAINING PROTEIN"/>
    <property type="match status" value="1"/>
</dbReference>
<evidence type="ECO:0000259" key="3">
    <source>
        <dbReference type="Pfam" id="PF21671"/>
    </source>
</evidence>
<proteinExistence type="predicted"/>
<feature type="region of interest" description="Disordered" evidence="1">
    <location>
        <begin position="43"/>
        <end position="71"/>
    </location>
</feature>
<dbReference type="EMBL" id="RWJN01000305">
    <property type="protein sequence ID" value="TCD63343.1"/>
    <property type="molecule type" value="Genomic_DNA"/>
</dbReference>
<comment type="caution">
    <text evidence="4">The sequence shown here is derived from an EMBL/GenBank/DDBJ whole genome shotgun (WGS) entry which is preliminary data.</text>
</comment>
<dbReference type="InterPro" id="IPR048661">
    <property type="entry name" value="CPL1-like"/>
</dbReference>
<evidence type="ECO:0000313" key="4">
    <source>
        <dbReference type="EMBL" id="TCD63343.1"/>
    </source>
</evidence>
<feature type="signal peptide" evidence="2">
    <location>
        <begin position="1"/>
        <end position="24"/>
    </location>
</feature>
<evidence type="ECO:0000256" key="1">
    <source>
        <dbReference type="SAM" id="MobiDB-lite"/>
    </source>
</evidence>
<dbReference type="InterPro" id="IPR038955">
    <property type="entry name" value="PriA/CPL1_fungi"/>
</dbReference>
<evidence type="ECO:0000256" key="2">
    <source>
        <dbReference type="SAM" id="SignalP"/>
    </source>
</evidence>
<gene>
    <name evidence="4" type="ORF">EIP91_005644</name>
</gene>
<feature type="chain" id="PRO_5020181159" description="Protein CPL1-like domain-containing protein" evidence="2">
    <location>
        <begin position="25"/>
        <end position="176"/>
    </location>
</feature>
<dbReference type="OrthoDB" id="439917at2759"/>
<reference evidence="4 5" key="1">
    <citation type="submission" date="2018-11" db="EMBL/GenBank/DDBJ databases">
        <title>Genome assembly of Steccherinum ochraceum LE-BIN_3174, the white-rot fungus of the Steccherinaceae family (The Residual Polyporoid clade, Polyporales, Basidiomycota).</title>
        <authorList>
            <person name="Fedorova T.V."/>
            <person name="Glazunova O.A."/>
            <person name="Landesman E.O."/>
            <person name="Moiseenko K.V."/>
            <person name="Psurtseva N.V."/>
            <person name="Savinova O.S."/>
            <person name="Shakhova N.V."/>
            <person name="Tyazhelova T.V."/>
            <person name="Vasina D.V."/>
        </authorList>
    </citation>
    <scope>NUCLEOTIDE SEQUENCE [LARGE SCALE GENOMIC DNA]</scope>
    <source>
        <strain evidence="4 5">LE-BIN_3174</strain>
    </source>
</reference>
<name>A0A4R0R9Q2_9APHY</name>